<dbReference type="AlphaFoldDB" id="B4HGE4"/>
<dbReference type="Proteomes" id="UP000001292">
    <property type="component" value="Unassembled WGS sequence"/>
</dbReference>
<gene>
    <name evidence="2" type="primary">Dsec\GM25974</name>
    <name evidence="2" type="ORF">Dsec_GM25974</name>
</gene>
<sequence length="179" mass="21011">MCRAAIELFSSFLLFLIIHNAYSGFEFTNLKCISHNESFSTFEYCFLKAINRTYKYASIKVKLHEVPIKKVKVNFALYQRLNGYKPFLYNVTFDGCKYLLNMKGYPVATYIFNLFAPYSNINHSCPYDHDLIVEKLPFSYINDQMSIILPFPKSSYAFFSEWYSDGIKRVRIECYGTLT</sequence>
<keyword evidence="1" id="KW-0732">Signal</keyword>
<accession>B4HGE4</accession>
<organism evidence="3">
    <name type="scientific">Drosophila sechellia</name>
    <name type="common">Fruit fly</name>
    <dbReference type="NCBI Taxonomy" id="7238"/>
    <lineage>
        <taxon>Eukaryota</taxon>
        <taxon>Metazoa</taxon>
        <taxon>Ecdysozoa</taxon>
        <taxon>Arthropoda</taxon>
        <taxon>Hexapoda</taxon>
        <taxon>Insecta</taxon>
        <taxon>Pterygota</taxon>
        <taxon>Neoptera</taxon>
        <taxon>Endopterygota</taxon>
        <taxon>Diptera</taxon>
        <taxon>Brachycera</taxon>
        <taxon>Muscomorpha</taxon>
        <taxon>Ephydroidea</taxon>
        <taxon>Drosophilidae</taxon>
        <taxon>Drosophila</taxon>
        <taxon>Sophophora</taxon>
    </lineage>
</organism>
<proteinExistence type="predicted"/>
<evidence type="ECO:0000256" key="1">
    <source>
        <dbReference type="SAM" id="SignalP"/>
    </source>
</evidence>
<feature type="chain" id="PRO_5002808536" evidence="1">
    <location>
        <begin position="24"/>
        <end position="179"/>
    </location>
</feature>
<reference evidence="2 3" key="1">
    <citation type="journal article" date="2007" name="Nature">
        <title>Evolution of genes and genomes on the Drosophila phylogeny.</title>
        <authorList>
            <consortium name="Drosophila 12 Genomes Consortium"/>
            <person name="Clark A.G."/>
            <person name="Eisen M.B."/>
            <person name="Smith D.R."/>
            <person name="Bergman C.M."/>
            <person name="Oliver B."/>
            <person name="Markow T.A."/>
            <person name="Kaufman T.C."/>
            <person name="Kellis M."/>
            <person name="Gelbart W."/>
            <person name="Iyer V.N."/>
            <person name="Pollard D.A."/>
            <person name="Sackton T.B."/>
            <person name="Larracuente A.M."/>
            <person name="Singh N.D."/>
            <person name="Abad J.P."/>
            <person name="Abt D.N."/>
            <person name="Adryan B."/>
            <person name="Aguade M."/>
            <person name="Akashi H."/>
            <person name="Anderson W.W."/>
            <person name="Aquadro C.F."/>
            <person name="Ardell D.H."/>
            <person name="Arguello R."/>
            <person name="Artieri C.G."/>
            <person name="Barbash D.A."/>
            <person name="Barker D."/>
            <person name="Barsanti P."/>
            <person name="Batterham P."/>
            <person name="Batzoglou S."/>
            <person name="Begun D."/>
            <person name="Bhutkar A."/>
            <person name="Blanco E."/>
            <person name="Bosak S.A."/>
            <person name="Bradley R.K."/>
            <person name="Brand A.D."/>
            <person name="Brent M.R."/>
            <person name="Brooks A.N."/>
            <person name="Brown R.H."/>
            <person name="Butlin R.K."/>
            <person name="Caggese C."/>
            <person name="Calvi B.R."/>
            <person name="Bernardo de Carvalho A."/>
            <person name="Caspi A."/>
            <person name="Castrezana S."/>
            <person name="Celniker S.E."/>
            <person name="Chang J.L."/>
            <person name="Chapple C."/>
            <person name="Chatterji S."/>
            <person name="Chinwalla A."/>
            <person name="Civetta A."/>
            <person name="Clifton S.W."/>
            <person name="Comeron J.M."/>
            <person name="Costello J.C."/>
            <person name="Coyne J.A."/>
            <person name="Daub J."/>
            <person name="David R.G."/>
            <person name="Delcher A.L."/>
            <person name="Delehaunty K."/>
            <person name="Do C.B."/>
            <person name="Ebling H."/>
            <person name="Edwards K."/>
            <person name="Eickbush T."/>
            <person name="Evans J.D."/>
            <person name="Filipski A."/>
            <person name="Findeiss S."/>
            <person name="Freyhult E."/>
            <person name="Fulton L."/>
            <person name="Fulton R."/>
            <person name="Garcia A.C."/>
            <person name="Gardiner A."/>
            <person name="Garfield D.A."/>
            <person name="Garvin B.E."/>
            <person name="Gibson G."/>
            <person name="Gilbert D."/>
            <person name="Gnerre S."/>
            <person name="Godfrey J."/>
            <person name="Good R."/>
            <person name="Gotea V."/>
            <person name="Gravely B."/>
            <person name="Greenberg A.J."/>
            <person name="Griffiths-Jones S."/>
            <person name="Gross S."/>
            <person name="Guigo R."/>
            <person name="Gustafson E.A."/>
            <person name="Haerty W."/>
            <person name="Hahn M.W."/>
            <person name="Halligan D.L."/>
            <person name="Halpern A.L."/>
            <person name="Halter G.M."/>
            <person name="Han M.V."/>
            <person name="Heger A."/>
            <person name="Hillier L."/>
            <person name="Hinrichs A.S."/>
            <person name="Holmes I."/>
            <person name="Hoskins R.A."/>
            <person name="Hubisz M.J."/>
            <person name="Hultmark D."/>
            <person name="Huntley M.A."/>
            <person name="Jaffe D.B."/>
            <person name="Jagadeeshan S."/>
            <person name="Jeck W.R."/>
            <person name="Johnson J."/>
            <person name="Jones C.D."/>
            <person name="Jordan W.C."/>
            <person name="Karpen G.H."/>
            <person name="Kataoka E."/>
            <person name="Keightley P.D."/>
            <person name="Kheradpour P."/>
            <person name="Kirkness E.F."/>
            <person name="Koerich L.B."/>
            <person name="Kristiansen K."/>
            <person name="Kudrna D."/>
            <person name="Kulathinal R.J."/>
            <person name="Kumar S."/>
            <person name="Kwok R."/>
            <person name="Lander E."/>
            <person name="Langley C.H."/>
            <person name="Lapoint R."/>
            <person name="Lazzaro B.P."/>
            <person name="Lee S.J."/>
            <person name="Levesque L."/>
            <person name="Li R."/>
            <person name="Lin C.F."/>
            <person name="Lin M.F."/>
            <person name="Lindblad-Toh K."/>
            <person name="Llopart A."/>
            <person name="Long M."/>
            <person name="Low L."/>
            <person name="Lozovsky E."/>
            <person name="Lu J."/>
            <person name="Luo M."/>
            <person name="Machado C.A."/>
            <person name="Makalowski W."/>
            <person name="Marzo M."/>
            <person name="Matsuda M."/>
            <person name="Matzkin L."/>
            <person name="McAllister B."/>
            <person name="McBride C.S."/>
            <person name="McKernan B."/>
            <person name="McKernan K."/>
            <person name="Mendez-Lago M."/>
            <person name="Minx P."/>
            <person name="Mollenhauer M.U."/>
            <person name="Montooth K."/>
            <person name="Mount S.M."/>
            <person name="Mu X."/>
            <person name="Myers E."/>
            <person name="Negre B."/>
            <person name="Newfeld S."/>
            <person name="Nielsen R."/>
            <person name="Noor M.A."/>
            <person name="O'Grady P."/>
            <person name="Pachter L."/>
            <person name="Papaceit M."/>
            <person name="Parisi M.J."/>
            <person name="Parisi M."/>
            <person name="Parts L."/>
            <person name="Pedersen J.S."/>
            <person name="Pesole G."/>
            <person name="Phillippy A.M."/>
            <person name="Ponting C.P."/>
            <person name="Pop M."/>
            <person name="Porcelli D."/>
            <person name="Powell J.R."/>
            <person name="Prohaska S."/>
            <person name="Pruitt K."/>
            <person name="Puig M."/>
            <person name="Quesneville H."/>
            <person name="Ram K.R."/>
            <person name="Rand D."/>
            <person name="Rasmussen M.D."/>
            <person name="Reed L.K."/>
            <person name="Reenan R."/>
            <person name="Reily A."/>
            <person name="Remington K.A."/>
            <person name="Rieger T.T."/>
            <person name="Ritchie M.G."/>
            <person name="Robin C."/>
            <person name="Rogers Y.H."/>
            <person name="Rohde C."/>
            <person name="Rozas J."/>
            <person name="Rubenfield M.J."/>
            <person name="Ruiz A."/>
            <person name="Russo S."/>
            <person name="Salzberg S.L."/>
            <person name="Sanchez-Gracia A."/>
            <person name="Saranga D.J."/>
            <person name="Sato H."/>
            <person name="Schaeffer S.W."/>
            <person name="Schatz M.C."/>
            <person name="Schlenke T."/>
            <person name="Schwartz R."/>
            <person name="Segarra C."/>
            <person name="Singh R.S."/>
            <person name="Sirot L."/>
            <person name="Sirota M."/>
            <person name="Sisneros N.B."/>
            <person name="Smith C.D."/>
            <person name="Smith T.F."/>
            <person name="Spieth J."/>
            <person name="Stage D.E."/>
            <person name="Stark A."/>
            <person name="Stephan W."/>
            <person name="Strausberg R.L."/>
            <person name="Strempel S."/>
            <person name="Sturgill D."/>
            <person name="Sutton G."/>
            <person name="Sutton G.G."/>
            <person name="Tao W."/>
            <person name="Teichmann S."/>
            <person name="Tobari Y.N."/>
            <person name="Tomimura Y."/>
            <person name="Tsolas J.M."/>
            <person name="Valente V.L."/>
            <person name="Venter E."/>
            <person name="Venter J.C."/>
            <person name="Vicario S."/>
            <person name="Vieira F.G."/>
            <person name="Vilella A.J."/>
            <person name="Villasante A."/>
            <person name="Walenz B."/>
            <person name="Wang J."/>
            <person name="Wasserman M."/>
            <person name="Watts T."/>
            <person name="Wilson D."/>
            <person name="Wilson R.K."/>
            <person name="Wing R.A."/>
            <person name="Wolfner M.F."/>
            <person name="Wong A."/>
            <person name="Wong G.K."/>
            <person name="Wu C.I."/>
            <person name="Wu G."/>
            <person name="Yamamoto D."/>
            <person name="Yang H.P."/>
            <person name="Yang S.P."/>
            <person name="Yorke J.A."/>
            <person name="Yoshida K."/>
            <person name="Zdobnov E."/>
            <person name="Zhang P."/>
            <person name="Zhang Y."/>
            <person name="Zimin A.V."/>
            <person name="Baldwin J."/>
            <person name="Abdouelleil A."/>
            <person name="Abdulkadir J."/>
            <person name="Abebe A."/>
            <person name="Abera B."/>
            <person name="Abreu J."/>
            <person name="Acer S.C."/>
            <person name="Aftuck L."/>
            <person name="Alexander A."/>
            <person name="An P."/>
            <person name="Anderson E."/>
            <person name="Anderson S."/>
            <person name="Arachi H."/>
            <person name="Azer M."/>
            <person name="Bachantsang P."/>
            <person name="Barry A."/>
            <person name="Bayul T."/>
            <person name="Berlin A."/>
            <person name="Bessette D."/>
            <person name="Bloom T."/>
            <person name="Blye J."/>
            <person name="Boguslavskiy L."/>
            <person name="Bonnet C."/>
            <person name="Boukhgalter B."/>
            <person name="Bourzgui I."/>
            <person name="Brown A."/>
            <person name="Cahill P."/>
            <person name="Channer S."/>
            <person name="Cheshatsang Y."/>
            <person name="Chuda L."/>
            <person name="Citroen M."/>
            <person name="Collymore A."/>
            <person name="Cooke P."/>
            <person name="Costello M."/>
            <person name="D'Aco K."/>
            <person name="Daza R."/>
            <person name="De Haan G."/>
            <person name="DeGray S."/>
            <person name="DeMaso C."/>
            <person name="Dhargay N."/>
            <person name="Dooley K."/>
            <person name="Dooley E."/>
            <person name="Doricent M."/>
            <person name="Dorje P."/>
            <person name="Dorjee K."/>
            <person name="Dupes A."/>
            <person name="Elong R."/>
            <person name="Falk J."/>
            <person name="Farina A."/>
            <person name="Faro S."/>
            <person name="Ferguson D."/>
            <person name="Fisher S."/>
            <person name="Foley C.D."/>
            <person name="Franke A."/>
            <person name="Friedrich D."/>
            <person name="Gadbois L."/>
            <person name="Gearin G."/>
            <person name="Gearin C.R."/>
            <person name="Giannoukos G."/>
            <person name="Goode T."/>
            <person name="Graham J."/>
            <person name="Grandbois E."/>
            <person name="Grewal S."/>
            <person name="Gyaltsen K."/>
            <person name="Hafez N."/>
            <person name="Hagos B."/>
            <person name="Hall J."/>
            <person name="Henson C."/>
            <person name="Hollinger A."/>
            <person name="Honan T."/>
            <person name="Huard M.D."/>
            <person name="Hughes L."/>
            <person name="Hurhula B."/>
            <person name="Husby M.E."/>
            <person name="Kamat A."/>
            <person name="Kanga B."/>
            <person name="Kashin S."/>
            <person name="Khazanovich D."/>
            <person name="Kisner P."/>
            <person name="Lance K."/>
            <person name="Lara M."/>
            <person name="Lee W."/>
            <person name="Lennon N."/>
            <person name="Letendre F."/>
            <person name="LeVine R."/>
            <person name="Lipovsky A."/>
            <person name="Liu X."/>
            <person name="Liu J."/>
            <person name="Liu S."/>
            <person name="Lokyitsang T."/>
            <person name="Lokyitsang Y."/>
            <person name="Lubonja R."/>
            <person name="Lui A."/>
            <person name="MacDonald P."/>
            <person name="Magnisalis V."/>
            <person name="Maru K."/>
            <person name="Matthews C."/>
            <person name="McCusker W."/>
            <person name="McDonough S."/>
            <person name="Mehta T."/>
            <person name="Meldrim J."/>
            <person name="Meneus L."/>
            <person name="Mihai O."/>
            <person name="Mihalev A."/>
            <person name="Mihova T."/>
            <person name="Mittelman R."/>
            <person name="Mlenga V."/>
            <person name="Montmayeur A."/>
            <person name="Mulrain L."/>
            <person name="Navidi A."/>
            <person name="Naylor J."/>
            <person name="Negash T."/>
            <person name="Nguyen T."/>
            <person name="Nguyen N."/>
            <person name="Nicol R."/>
            <person name="Norbu C."/>
            <person name="Norbu N."/>
            <person name="Novod N."/>
            <person name="O'Neill B."/>
            <person name="Osman S."/>
            <person name="Markiewicz E."/>
            <person name="Oyono O.L."/>
            <person name="Patti C."/>
            <person name="Phunkhang P."/>
            <person name="Pierre F."/>
            <person name="Priest M."/>
            <person name="Raghuraman S."/>
            <person name="Rege F."/>
            <person name="Reyes R."/>
            <person name="Rise C."/>
            <person name="Rogov P."/>
            <person name="Ross K."/>
            <person name="Ryan E."/>
            <person name="Settipalli S."/>
            <person name="Shea T."/>
            <person name="Sherpa N."/>
            <person name="Shi L."/>
            <person name="Shih D."/>
            <person name="Sparrow T."/>
            <person name="Spaulding J."/>
            <person name="Stalker J."/>
            <person name="Stange-Thomann N."/>
            <person name="Stavropoulos S."/>
            <person name="Stone C."/>
            <person name="Strader C."/>
            <person name="Tesfaye S."/>
            <person name="Thomson T."/>
            <person name="Thoulutsang Y."/>
            <person name="Thoulutsang D."/>
            <person name="Topham K."/>
            <person name="Topping I."/>
            <person name="Tsamla T."/>
            <person name="Vassiliev H."/>
            <person name="Vo A."/>
            <person name="Wangchuk T."/>
            <person name="Wangdi T."/>
            <person name="Weiand M."/>
            <person name="Wilkinson J."/>
            <person name="Wilson A."/>
            <person name="Yadav S."/>
            <person name="Young G."/>
            <person name="Yu Q."/>
            <person name="Zembek L."/>
            <person name="Zhong D."/>
            <person name="Zimmer A."/>
            <person name="Zwirko Z."/>
            <person name="Jaffe D.B."/>
            <person name="Alvarez P."/>
            <person name="Brockman W."/>
            <person name="Butler J."/>
            <person name="Chin C."/>
            <person name="Gnerre S."/>
            <person name="Grabherr M."/>
            <person name="Kleber M."/>
            <person name="Mauceli E."/>
            <person name="MacCallum I."/>
        </authorList>
    </citation>
    <scope>NUCLEOTIDE SEQUENCE [LARGE SCALE GENOMIC DNA]</scope>
    <source>
        <strain evidence="3">Rob3c / Tucson 14021-0248.25</strain>
    </source>
</reference>
<dbReference type="PANTHER" id="PTHR20898">
    <property type="entry name" value="DAEDALUS ON 3-RELATED-RELATED"/>
    <property type="match status" value="1"/>
</dbReference>
<protein>
    <submittedName>
        <fullName evidence="2">GM25974</fullName>
    </submittedName>
</protein>
<dbReference type="PANTHER" id="PTHR20898:SF0">
    <property type="entry name" value="DAEDALUS ON 3-RELATED"/>
    <property type="match status" value="1"/>
</dbReference>
<dbReference type="SMART" id="SM00697">
    <property type="entry name" value="DM8"/>
    <property type="match status" value="1"/>
</dbReference>
<dbReference type="EMBL" id="CH480815">
    <property type="protein sequence ID" value="EDW42392.1"/>
    <property type="molecule type" value="Genomic_DNA"/>
</dbReference>
<dbReference type="PhylomeDB" id="B4HGE4"/>
<feature type="signal peptide" evidence="1">
    <location>
        <begin position="1"/>
        <end position="23"/>
    </location>
</feature>
<dbReference type="InterPro" id="IPR010512">
    <property type="entry name" value="DUF1091"/>
</dbReference>
<evidence type="ECO:0000313" key="2">
    <source>
        <dbReference type="EMBL" id="EDW42392.1"/>
    </source>
</evidence>
<evidence type="ECO:0000313" key="3">
    <source>
        <dbReference type="Proteomes" id="UP000001292"/>
    </source>
</evidence>
<keyword evidence="3" id="KW-1185">Reference proteome</keyword>
<dbReference type="HOGENOM" id="CLU_116900_0_0_1"/>
<name>B4HGE4_DROSE</name>
<dbReference type="OMA" id="YAFFSEW"/>
<dbReference type="Pfam" id="PF06477">
    <property type="entry name" value="DUF1091"/>
    <property type="match status" value="1"/>
</dbReference>